<comment type="caution">
    <text evidence="3">The sequence shown here is derived from an EMBL/GenBank/DDBJ whole genome shotgun (WGS) entry which is preliminary data.</text>
</comment>
<dbReference type="EMBL" id="BLLK01000023">
    <property type="protein sequence ID" value="GFH47398.1"/>
    <property type="molecule type" value="Genomic_DNA"/>
</dbReference>
<evidence type="ECO:0000313" key="4">
    <source>
        <dbReference type="Proteomes" id="UP001054902"/>
    </source>
</evidence>
<keyword evidence="4" id="KW-1185">Reference proteome</keyword>
<evidence type="ECO:0000256" key="2">
    <source>
        <dbReference type="SAM" id="Phobius"/>
    </source>
</evidence>
<evidence type="ECO:0008006" key="5">
    <source>
        <dbReference type="Google" id="ProtNLM"/>
    </source>
</evidence>
<protein>
    <recommendedName>
        <fullName evidence="5">Transmembrane protein</fullName>
    </recommendedName>
</protein>
<keyword evidence="2" id="KW-1133">Transmembrane helix</keyword>
<feature type="compositionally biased region" description="Low complexity" evidence="1">
    <location>
        <begin position="69"/>
        <end position="86"/>
    </location>
</feature>
<gene>
    <name evidence="3" type="ORF">CTEN210_03873</name>
</gene>
<keyword evidence="2" id="KW-0472">Membrane</keyword>
<organism evidence="3 4">
    <name type="scientific">Chaetoceros tenuissimus</name>
    <dbReference type="NCBI Taxonomy" id="426638"/>
    <lineage>
        <taxon>Eukaryota</taxon>
        <taxon>Sar</taxon>
        <taxon>Stramenopiles</taxon>
        <taxon>Ochrophyta</taxon>
        <taxon>Bacillariophyta</taxon>
        <taxon>Coscinodiscophyceae</taxon>
        <taxon>Chaetocerotophycidae</taxon>
        <taxon>Chaetocerotales</taxon>
        <taxon>Chaetocerotaceae</taxon>
        <taxon>Chaetoceros</taxon>
    </lineage>
</organism>
<proteinExistence type="predicted"/>
<feature type="transmembrane region" description="Helical" evidence="2">
    <location>
        <begin position="14"/>
        <end position="33"/>
    </location>
</feature>
<dbReference type="AlphaFoldDB" id="A0AAD3CKT8"/>
<dbReference type="Proteomes" id="UP001054902">
    <property type="component" value="Unassembled WGS sequence"/>
</dbReference>
<keyword evidence="2" id="KW-0812">Transmembrane</keyword>
<feature type="region of interest" description="Disordered" evidence="1">
    <location>
        <begin position="56"/>
        <end position="110"/>
    </location>
</feature>
<name>A0AAD3CKT8_9STRA</name>
<evidence type="ECO:0000256" key="1">
    <source>
        <dbReference type="SAM" id="MobiDB-lite"/>
    </source>
</evidence>
<reference evidence="3 4" key="1">
    <citation type="journal article" date="2021" name="Sci. Rep.">
        <title>The genome of the diatom Chaetoceros tenuissimus carries an ancient integrated fragment of an extant virus.</title>
        <authorList>
            <person name="Hongo Y."/>
            <person name="Kimura K."/>
            <person name="Takaki Y."/>
            <person name="Yoshida Y."/>
            <person name="Baba S."/>
            <person name="Kobayashi G."/>
            <person name="Nagasaki K."/>
            <person name="Hano T."/>
            <person name="Tomaru Y."/>
        </authorList>
    </citation>
    <scope>NUCLEOTIDE SEQUENCE [LARGE SCALE GENOMIC DNA]</scope>
    <source>
        <strain evidence="3 4">NIES-3715</strain>
    </source>
</reference>
<evidence type="ECO:0000313" key="3">
    <source>
        <dbReference type="EMBL" id="GFH47398.1"/>
    </source>
</evidence>
<sequence>MAIASPFESIPSQFHLAACFLVGLAGFLIVIGFSSAKAPKETTAVKEVTIKDEATVVDDDASEAPVDPSTPLKSTPTSTPKKSTPSAYGSVATPGGRRSARIASKSAQKK</sequence>
<accession>A0AAD3CKT8</accession>